<dbReference type="OrthoDB" id="424753at2759"/>
<evidence type="ECO:0000313" key="4">
    <source>
        <dbReference type="Proteomes" id="UP000267096"/>
    </source>
</evidence>
<dbReference type="EMBL" id="UYRR01005104">
    <property type="protein sequence ID" value="VDK21566.1"/>
    <property type="molecule type" value="Genomic_DNA"/>
</dbReference>
<dbReference type="InterPro" id="IPR022683">
    <property type="entry name" value="Calpain_III"/>
</dbReference>
<gene>
    <name evidence="3" type="ORF">ASIM_LOCUS3341</name>
</gene>
<dbReference type="InterPro" id="IPR022682">
    <property type="entry name" value="Calpain_domain_III"/>
</dbReference>
<dbReference type="Pfam" id="PF01067">
    <property type="entry name" value="Calpain_III"/>
    <property type="match status" value="1"/>
</dbReference>
<dbReference type="PANTHER" id="PTHR10183:SF419">
    <property type="entry name" value="CALPAIN CLP-1"/>
    <property type="match status" value="1"/>
</dbReference>
<name>A0A0M3J7F8_ANISI</name>
<reference evidence="3 4" key="2">
    <citation type="submission" date="2018-11" db="EMBL/GenBank/DDBJ databases">
        <authorList>
            <consortium name="Pathogen Informatics"/>
        </authorList>
    </citation>
    <scope>NUCLEOTIDE SEQUENCE [LARGE SCALE GENOMIC DNA]</scope>
</reference>
<dbReference type="GO" id="GO:0004198">
    <property type="term" value="F:calcium-dependent cysteine-type endopeptidase activity"/>
    <property type="evidence" value="ECO:0007669"/>
    <property type="project" value="InterPro"/>
</dbReference>
<dbReference type="InterPro" id="IPR036213">
    <property type="entry name" value="Calpain_III_sf"/>
</dbReference>
<proteinExistence type="inferred from homology"/>
<sequence length="90" mass="10371">MSLMQFQANGISGRLDEDYFRSHKPCARGPAFFNIREVTARIRVPPGDYVIIPSTFEPNQEAQFLLRIYTNGFIESESVPSCFQKKFLYS</sequence>
<dbReference type="SMART" id="SM00720">
    <property type="entry name" value="calpain_III"/>
    <property type="match status" value="1"/>
</dbReference>
<reference evidence="5" key="1">
    <citation type="submission" date="2017-02" db="UniProtKB">
        <authorList>
            <consortium name="WormBaseParasite"/>
        </authorList>
    </citation>
    <scope>IDENTIFICATION</scope>
</reference>
<dbReference type="Proteomes" id="UP000267096">
    <property type="component" value="Unassembled WGS sequence"/>
</dbReference>
<dbReference type="SUPFAM" id="SSF49758">
    <property type="entry name" value="Calpain large subunit, middle domain (domain III)"/>
    <property type="match status" value="1"/>
</dbReference>
<accession>A0A0M3J7F8</accession>
<comment type="similarity">
    <text evidence="1">Belongs to the peptidase C2 family.</text>
</comment>
<dbReference type="PANTHER" id="PTHR10183">
    <property type="entry name" value="CALPAIN"/>
    <property type="match status" value="1"/>
</dbReference>
<feature type="domain" description="Peptidase C2 calpain" evidence="2">
    <location>
        <begin position="1"/>
        <end position="77"/>
    </location>
</feature>
<keyword evidence="4" id="KW-1185">Reference proteome</keyword>
<dbReference type="WBParaSite" id="ASIM_0000350401-mRNA-1">
    <property type="protein sequence ID" value="ASIM_0000350401-mRNA-1"/>
    <property type="gene ID" value="ASIM_0000350401"/>
</dbReference>
<dbReference type="InterPro" id="IPR022684">
    <property type="entry name" value="Calpain_cysteine_protease"/>
</dbReference>
<dbReference type="AlphaFoldDB" id="A0A0M3J7F8"/>
<dbReference type="Gene3D" id="2.60.120.380">
    <property type="match status" value="1"/>
</dbReference>
<evidence type="ECO:0000313" key="5">
    <source>
        <dbReference type="WBParaSite" id="ASIM_0000350401-mRNA-1"/>
    </source>
</evidence>
<evidence type="ECO:0000256" key="1">
    <source>
        <dbReference type="ARBA" id="ARBA00007623"/>
    </source>
</evidence>
<evidence type="ECO:0000313" key="3">
    <source>
        <dbReference type="EMBL" id="VDK21566.1"/>
    </source>
</evidence>
<dbReference type="GO" id="GO:0006508">
    <property type="term" value="P:proteolysis"/>
    <property type="evidence" value="ECO:0007669"/>
    <property type="project" value="InterPro"/>
</dbReference>
<protein>
    <submittedName>
        <fullName evidence="5">Calpain_III domain-containing protein</fullName>
    </submittedName>
</protein>
<dbReference type="GO" id="GO:0005737">
    <property type="term" value="C:cytoplasm"/>
    <property type="evidence" value="ECO:0007669"/>
    <property type="project" value="TreeGrafter"/>
</dbReference>
<organism evidence="5">
    <name type="scientific">Anisakis simplex</name>
    <name type="common">Herring worm</name>
    <dbReference type="NCBI Taxonomy" id="6269"/>
    <lineage>
        <taxon>Eukaryota</taxon>
        <taxon>Metazoa</taxon>
        <taxon>Ecdysozoa</taxon>
        <taxon>Nematoda</taxon>
        <taxon>Chromadorea</taxon>
        <taxon>Rhabditida</taxon>
        <taxon>Spirurina</taxon>
        <taxon>Ascaridomorpha</taxon>
        <taxon>Ascaridoidea</taxon>
        <taxon>Anisakidae</taxon>
        <taxon>Anisakis</taxon>
        <taxon>Anisakis simplex complex</taxon>
    </lineage>
</organism>
<evidence type="ECO:0000259" key="2">
    <source>
        <dbReference type="SMART" id="SM00720"/>
    </source>
</evidence>